<organism evidence="2 3">
    <name type="scientific">Digitaria exilis</name>
    <dbReference type="NCBI Taxonomy" id="1010633"/>
    <lineage>
        <taxon>Eukaryota</taxon>
        <taxon>Viridiplantae</taxon>
        <taxon>Streptophyta</taxon>
        <taxon>Embryophyta</taxon>
        <taxon>Tracheophyta</taxon>
        <taxon>Spermatophyta</taxon>
        <taxon>Magnoliopsida</taxon>
        <taxon>Liliopsida</taxon>
        <taxon>Poales</taxon>
        <taxon>Poaceae</taxon>
        <taxon>PACMAD clade</taxon>
        <taxon>Panicoideae</taxon>
        <taxon>Panicodae</taxon>
        <taxon>Paniceae</taxon>
        <taxon>Anthephorinae</taxon>
        <taxon>Digitaria</taxon>
    </lineage>
</organism>
<proteinExistence type="predicted"/>
<evidence type="ECO:0000313" key="2">
    <source>
        <dbReference type="EMBL" id="KAF8722270.1"/>
    </source>
</evidence>
<dbReference type="EMBL" id="JACEFO010001675">
    <property type="protein sequence ID" value="KAF8722270.1"/>
    <property type="molecule type" value="Genomic_DNA"/>
</dbReference>
<protein>
    <recommendedName>
        <fullName evidence="1">Aminotransferase-like plant mobile domain-containing protein</fullName>
    </recommendedName>
</protein>
<accession>A0A835CDN3</accession>
<reference evidence="2" key="1">
    <citation type="submission" date="2020-07" db="EMBL/GenBank/DDBJ databases">
        <title>Genome sequence and genetic diversity analysis of an under-domesticated orphan crop, white fonio (Digitaria exilis).</title>
        <authorList>
            <person name="Bennetzen J.L."/>
            <person name="Chen S."/>
            <person name="Ma X."/>
            <person name="Wang X."/>
            <person name="Yssel A.E.J."/>
            <person name="Chaluvadi S.R."/>
            <person name="Johnson M."/>
            <person name="Gangashetty P."/>
            <person name="Hamidou F."/>
            <person name="Sanogo M.D."/>
            <person name="Zwaenepoel A."/>
            <person name="Wallace J."/>
            <person name="Van De Peer Y."/>
            <person name="Van Deynze A."/>
        </authorList>
    </citation>
    <scope>NUCLEOTIDE SEQUENCE</scope>
    <source>
        <tissue evidence="2">Leaves</tissue>
    </source>
</reference>
<dbReference type="Pfam" id="PF10536">
    <property type="entry name" value="PMD"/>
    <property type="match status" value="2"/>
</dbReference>
<evidence type="ECO:0000259" key="1">
    <source>
        <dbReference type="Pfam" id="PF10536"/>
    </source>
</evidence>
<comment type="caution">
    <text evidence="2">The sequence shown here is derived from an EMBL/GenBank/DDBJ whole genome shotgun (WGS) entry which is preliminary data.</text>
</comment>
<dbReference type="Proteomes" id="UP000636709">
    <property type="component" value="Unassembled WGS sequence"/>
</dbReference>
<dbReference type="OrthoDB" id="1572276at2759"/>
<dbReference type="PANTHER" id="PTHR46033:SF32">
    <property type="entry name" value="EXPRESSED PROTEIN"/>
    <property type="match status" value="1"/>
</dbReference>
<dbReference type="InterPro" id="IPR019557">
    <property type="entry name" value="AminoTfrase-like_pln_mobile"/>
</dbReference>
<name>A0A835CDN3_9POAL</name>
<sequence>MPDGQEVLVQESNVPAISPADPSRRSVRLAYTLLPGVEHGFRLPALPSPPRDPGPALARGAALAEFRGWASCSKLWRRWVDKLRPRHEVQWQELGILDAILTTTYKDVAALAGLPLVGTPVRAPVSYELEKDVGALEAVRVVLNQSKNRKPSYGLWVKHFLERAPAPDKEESAAGGRGDEVEHRAFLSMWLSRFVLPSPPLDVVQPGTFPIAVRLARGQSVALAPAALASIYSDLSALKCHLNLREKKEPPFGNVRNVLDSRYVYTVLMSPKEFEWRPYGSSSVALQPKTSGCWVRGQDIATSKTLLSFARCLRPCELVGMKCIEKYHPHRVARQLGFDQDVPGNVIRVNSSWEKAWDSYNIEAKDLAFVVPNHKPGVTVKYAQWWEPYSFACARAVADAVNAKQLCVLVNPVKRKLEGRLAAISSKKMHVDTSIRIYQPAPDAAQDLVDEIPLVKRLNNIIKLTRKKHTAECLVKGSDQEINPESSNSLKPISASVGAKKAMLHKDFEQTLADDFTNSSMVHGSSCSLVTKMALEKYPHQTASPEDILVIGDCEVESGLKHRTARQESDVLAARTLQICVDHSKGPTEVMQKYIIAGDKVHKEKIGPLHCNESNDKGNEGVSNQELESVIENLAEANRKKSGINGTVRCARHAGWLMESPNWLAWKFVQKLSITLVDLIGQKMPGKKRKIAGVQIKDVYMPRRAVGTMEMIEKASLIRKVEIAELKKNIDRLMEEILALEADES</sequence>
<feature type="domain" description="Aminotransferase-like plant mobile" evidence="1">
    <location>
        <begin position="102"/>
        <end position="242"/>
    </location>
</feature>
<evidence type="ECO:0000313" key="3">
    <source>
        <dbReference type="Proteomes" id="UP000636709"/>
    </source>
</evidence>
<dbReference type="AlphaFoldDB" id="A0A835CDN3"/>
<gene>
    <name evidence="2" type="ORF">HU200_022581</name>
</gene>
<keyword evidence="3" id="KW-1185">Reference proteome</keyword>
<dbReference type="GO" id="GO:0010073">
    <property type="term" value="P:meristem maintenance"/>
    <property type="evidence" value="ECO:0007669"/>
    <property type="project" value="InterPro"/>
</dbReference>
<feature type="domain" description="Aminotransferase-like plant mobile" evidence="1">
    <location>
        <begin position="264"/>
        <end position="387"/>
    </location>
</feature>
<dbReference type="PANTHER" id="PTHR46033">
    <property type="entry name" value="PROTEIN MAIN-LIKE 2"/>
    <property type="match status" value="1"/>
</dbReference>
<dbReference type="InterPro" id="IPR044824">
    <property type="entry name" value="MAIN-like"/>
</dbReference>